<evidence type="ECO:0000313" key="1">
    <source>
        <dbReference type="EMBL" id="PJF36858.1"/>
    </source>
</evidence>
<dbReference type="AlphaFoldDB" id="A0A2M8PH27"/>
<gene>
    <name evidence="1" type="ORF">CUN49_03245</name>
</gene>
<protein>
    <recommendedName>
        <fullName evidence="3">HTH OST-type domain-containing protein</fullName>
    </recommendedName>
</protein>
<organism evidence="1 2">
    <name type="scientific">Candidatus Thermofonsia Clade 1 bacterium</name>
    <dbReference type="NCBI Taxonomy" id="2364210"/>
    <lineage>
        <taxon>Bacteria</taxon>
        <taxon>Bacillati</taxon>
        <taxon>Chloroflexota</taxon>
        <taxon>Candidatus Thermofontia</taxon>
        <taxon>Candidatus Thermofonsia Clade 1</taxon>
    </lineage>
</organism>
<sequence length="571" mass="64156">MNVPSLETVFEYIALLISERAADAPFTLNLLQPALQHKFPNFSLSAYGMAHWRDFLRAAEEADYFKLVNTGDPKTSYLALGNKRRRSSAARATAEINTADPRHQRWMTETLELLLLAERADHILEIIAKVEALAPPFDAYLAREERLAPLYYVRGKIRRLRQFLAALRDLGEVRAVTLWKPARSVLRFPNVPPIKEAPRIAQNLSAIFHGDARLDQLPAEALNNLFFGVLRFLRHQLSRERAWDWVVGLEILEEEARAVPRPATPPPRKGLFGAKATPPPVEPLDEAQIEAYTKLLLKEAGLRTSQDDTPRWRAYIATESLDAALRYLAEQPNLLRDEAMLTWLDDEIGRAVEANDVNAVRNLANKSAILMVAREHGVEGGRGKGAEMRAIYESVLKAAQTLSKVFAYLKTSTPAQALAFLKAAPDFVNDETVDALLEEQLIKAARAADVARYRRVRQRADLWRKVVSLGLEQGAAQHARSVAAEGDDHAMLTEMGLLLLPMAADAQETRELIERFPSVATPEGLALITQKIEWLSLQQASPEEYQRYHNVQRLIARCLEIGIDRALIELK</sequence>
<proteinExistence type="predicted"/>
<dbReference type="Proteomes" id="UP000229681">
    <property type="component" value="Unassembled WGS sequence"/>
</dbReference>
<comment type="caution">
    <text evidence="1">The sequence shown here is derived from an EMBL/GenBank/DDBJ whole genome shotgun (WGS) entry which is preliminary data.</text>
</comment>
<evidence type="ECO:0000313" key="2">
    <source>
        <dbReference type="Proteomes" id="UP000229681"/>
    </source>
</evidence>
<evidence type="ECO:0008006" key="3">
    <source>
        <dbReference type="Google" id="ProtNLM"/>
    </source>
</evidence>
<dbReference type="EMBL" id="PGTM01000027">
    <property type="protein sequence ID" value="PJF36858.1"/>
    <property type="molecule type" value="Genomic_DNA"/>
</dbReference>
<accession>A0A2M8PH27</accession>
<name>A0A2M8PH27_9CHLR</name>
<reference evidence="1 2" key="1">
    <citation type="submission" date="2017-11" db="EMBL/GenBank/DDBJ databases">
        <title>Evolution of Phototrophy in the Chloroflexi Phylum Driven by Horizontal Gene Transfer.</title>
        <authorList>
            <person name="Ward L.M."/>
            <person name="Hemp J."/>
            <person name="Shih P.M."/>
            <person name="Mcglynn S.E."/>
            <person name="Fischer W."/>
        </authorList>
    </citation>
    <scope>NUCLEOTIDE SEQUENCE [LARGE SCALE GENOMIC DNA]</scope>
    <source>
        <strain evidence="1">JP3_13</strain>
    </source>
</reference>